<feature type="non-terminal residue" evidence="2">
    <location>
        <position position="25"/>
    </location>
</feature>
<sequence>MSHTVVAEFNCQEGIGGTFLAGLLP</sequence>
<evidence type="ECO:0000313" key="2">
    <source>
        <dbReference type="EMBL" id="SVE04845.1"/>
    </source>
</evidence>
<dbReference type="EMBL" id="UINC01190604">
    <property type="protein sequence ID" value="SVE04845.1"/>
    <property type="molecule type" value="Genomic_DNA"/>
</dbReference>
<gene>
    <name evidence="1" type="ORF">METZ01_LOCUS201205</name>
    <name evidence="2" type="ORF">METZ01_LOCUS457699</name>
</gene>
<reference evidence="2" key="1">
    <citation type="submission" date="2018-05" db="EMBL/GenBank/DDBJ databases">
        <authorList>
            <person name="Lanie J.A."/>
            <person name="Ng W.-L."/>
            <person name="Kazmierczak K.M."/>
            <person name="Andrzejewski T.M."/>
            <person name="Davidsen T.M."/>
            <person name="Wayne K.J."/>
            <person name="Tettelin H."/>
            <person name="Glass J.I."/>
            <person name="Rusch D."/>
            <person name="Podicherti R."/>
            <person name="Tsui H.-C.T."/>
            <person name="Winkler M.E."/>
        </authorList>
    </citation>
    <scope>NUCLEOTIDE SEQUENCE</scope>
</reference>
<name>A0A383ACB8_9ZZZZ</name>
<proteinExistence type="predicted"/>
<dbReference type="EMBL" id="UINC01043804">
    <property type="protein sequence ID" value="SVB48351.1"/>
    <property type="molecule type" value="Genomic_DNA"/>
</dbReference>
<accession>A0A383ACB8</accession>
<evidence type="ECO:0000313" key="1">
    <source>
        <dbReference type="EMBL" id="SVB48351.1"/>
    </source>
</evidence>
<organism evidence="2">
    <name type="scientific">marine metagenome</name>
    <dbReference type="NCBI Taxonomy" id="408172"/>
    <lineage>
        <taxon>unclassified sequences</taxon>
        <taxon>metagenomes</taxon>
        <taxon>ecological metagenomes</taxon>
    </lineage>
</organism>
<dbReference type="AlphaFoldDB" id="A0A383ACB8"/>
<protein>
    <submittedName>
        <fullName evidence="2">Uncharacterized protein</fullName>
    </submittedName>
</protein>